<protein>
    <submittedName>
        <fullName evidence="1">Uncharacterized protein</fullName>
    </submittedName>
</protein>
<gene>
    <name evidence="1" type="ORF">CLF_102179</name>
</gene>
<keyword evidence="2" id="KW-1185">Reference proteome</keyword>
<accession>G7Y7F4</accession>
<reference key="2">
    <citation type="submission" date="2011-10" db="EMBL/GenBank/DDBJ databases">
        <title>The genome and transcriptome sequence of Clonorchis sinensis provide insights into the carcinogenic liver fluke.</title>
        <authorList>
            <person name="Wang X."/>
            <person name="Huang Y."/>
            <person name="Chen W."/>
            <person name="Liu H."/>
            <person name="Guo L."/>
            <person name="Chen Y."/>
            <person name="Luo F."/>
            <person name="Zhou W."/>
            <person name="Sun J."/>
            <person name="Mao Q."/>
            <person name="Liang P."/>
            <person name="Zhou C."/>
            <person name="Tian Y."/>
            <person name="Men J."/>
            <person name="Lv X."/>
            <person name="Huang L."/>
            <person name="Zhou J."/>
            <person name="Hu Y."/>
            <person name="Li R."/>
            <person name="Zhang F."/>
            <person name="Lei H."/>
            <person name="Li X."/>
            <person name="Hu X."/>
            <person name="Liang C."/>
            <person name="Xu J."/>
            <person name="Wu Z."/>
            <person name="Yu X."/>
        </authorList>
    </citation>
    <scope>NUCLEOTIDE SEQUENCE</scope>
    <source>
        <strain>Henan</strain>
    </source>
</reference>
<name>G7Y7F4_CLOSI</name>
<evidence type="ECO:0000313" key="2">
    <source>
        <dbReference type="Proteomes" id="UP000008909"/>
    </source>
</evidence>
<organism evidence="1 2">
    <name type="scientific">Clonorchis sinensis</name>
    <name type="common">Chinese liver fluke</name>
    <dbReference type="NCBI Taxonomy" id="79923"/>
    <lineage>
        <taxon>Eukaryota</taxon>
        <taxon>Metazoa</taxon>
        <taxon>Spiralia</taxon>
        <taxon>Lophotrochozoa</taxon>
        <taxon>Platyhelminthes</taxon>
        <taxon>Trematoda</taxon>
        <taxon>Digenea</taxon>
        <taxon>Opisthorchiida</taxon>
        <taxon>Opisthorchiata</taxon>
        <taxon>Opisthorchiidae</taxon>
        <taxon>Clonorchis</taxon>
    </lineage>
</organism>
<proteinExistence type="predicted"/>
<sequence>MDIDNRIGYASPLAAQTSFASHKPYVGRPPWCCTKAAGADAHMREPGQLITDVRGANLCVLCFEDIDNRIFEERPINAISVRKTNPTEVRHAMESAAYEVYQFSEFLRNDSFDTPEFCTDSVSKSTRCCIQLPSPPKANSLLVIDHRFMLSSLPTPRVSRFSDDQKGCKYILISTVTNLLTKVRRTRTMHKQN</sequence>
<dbReference type="Proteomes" id="UP000008909">
    <property type="component" value="Unassembled WGS sequence"/>
</dbReference>
<dbReference type="AlphaFoldDB" id="G7Y7F4"/>
<reference evidence="1" key="1">
    <citation type="journal article" date="2011" name="Genome Biol.">
        <title>The draft genome of the carcinogenic human liver fluke Clonorchis sinensis.</title>
        <authorList>
            <person name="Wang X."/>
            <person name="Chen W."/>
            <person name="Huang Y."/>
            <person name="Sun J."/>
            <person name="Men J."/>
            <person name="Liu H."/>
            <person name="Luo F."/>
            <person name="Guo L."/>
            <person name="Lv X."/>
            <person name="Deng C."/>
            <person name="Zhou C."/>
            <person name="Fan Y."/>
            <person name="Li X."/>
            <person name="Huang L."/>
            <person name="Hu Y."/>
            <person name="Liang C."/>
            <person name="Hu X."/>
            <person name="Xu J."/>
            <person name="Yu X."/>
        </authorList>
    </citation>
    <scope>NUCLEOTIDE SEQUENCE [LARGE SCALE GENOMIC DNA]</scope>
    <source>
        <strain evidence="1">Henan</strain>
    </source>
</reference>
<evidence type="ECO:0000313" key="1">
    <source>
        <dbReference type="EMBL" id="GAA48889.1"/>
    </source>
</evidence>
<dbReference type="EMBL" id="DF142916">
    <property type="protein sequence ID" value="GAA48889.1"/>
    <property type="molecule type" value="Genomic_DNA"/>
</dbReference>